<dbReference type="InterPro" id="IPR036568">
    <property type="entry name" value="GGCT-like_sf"/>
</dbReference>
<proteinExistence type="predicted"/>
<keyword evidence="4" id="KW-1185">Reference proteome</keyword>
<dbReference type="PANTHER" id="PTHR12935:SF0">
    <property type="entry name" value="GAMMA-GLUTAMYLCYCLOTRANSFERASE"/>
    <property type="match status" value="1"/>
</dbReference>
<comment type="caution">
    <text evidence="3">The sequence shown here is derived from an EMBL/GenBank/DDBJ whole genome shotgun (WGS) entry which is preliminary data.</text>
</comment>
<dbReference type="EC" id="4.3.2.9" evidence="1"/>
<reference evidence="3 4" key="1">
    <citation type="submission" date="2024-08" db="EMBL/GenBank/DDBJ databases">
        <authorList>
            <person name="Cucini C."/>
            <person name="Frati F."/>
        </authorList>
    </citation>
    <scope>NUCLEOTIDE SEQUENCE [LARGE SCALE GENOMIC DNA]</scope>
</reference>
<gene>
    <name evidence="3" type="ORF">ODALV1_LOCUS25977</name>
</gene>
<evidence type="ECO:0000313" key="3">
    <source>
        <dbReference type="EMBL" id="CAL8135419.1"/>
    </source>
</evidence>
<keyword evidence="2" id="KW-0456">Lyase</keyword>
<dbReference type="PANTHER" id="PTHR12935">
    <property type="entry name" value="GAMMA-GLUTAMYLCYCLOTRANSFERASE"/>
    <property type="match status" value="1"/>
</dbReference>
<dbReference type="InterPro" id="IPR013024">
    <property type="entry name" value="GGCT-like"/>
</dbReference>
<evidence type="ECO:0000313" key="4">
    <source>
        <dbReference type="Proteomes" id="UP001642540"/>
    </source>
</evidence>
<dbReference type="InterPro" id="IPR017939">
    <property type="entry name" value="G-Glutamylcylcotransferase"/>
</dbReference>
<dbReference type="Gene3D" id="3.10.490.10">
    <property type="entry name" value="Gamma-glutamyl cyclotransferase-like"/>
    <property type="match status" value="1"/>
</dbReference>
<organism evidence="3 4">
    <name type="scientific">Orchesella dallaii</name>
    <dbReference type="NCBI Taxonomy" id="48710"/>
    <lineage>
        <taxon>Eukaryota</taxon>
        <taxon>Metazoa</taxon>
        <taxon>Ecdysozoa</taxon>
        <taxon>Arthropoda</taxon>
        <taxon>Hexapoda</taxon>
        <taxon>Collembola</taxon>
        <taxon>Entomobryomorpha</taxon>
        <taxon>Entomobryoidea</taxon>
        <taxon>Orchesellidae</taxon>
        <taxon>Orchesellinae</taxon>
        <taxon>Orchesella</taxon>
    </lineage>
</organism>
<sequence length="217" mass="24953">MQSLNSTFRQIFVKDFLFVRTIRKQNFRNQVKLSLRMMGTEAEKGTFLYFAYGSNLWTKRIHENNRTATMVAVGKLEGHRLDFGHWTQRWRGASANILAEEGSHVYGVLWELNQCDQASLDKQEGVLDNIYQRVELTVETVPDGKKVNCMAYRIRDETRQKSVLAHGENLIPSLRYKNVIIQGAKEHGLPEEYVKFLEAVPDNGYNGDVDVNIPLTT</sequence>
<dbReference type="EMBL" id="CAXLJM020000108">
    <property type="protein sequence ID" value="CAL8135419.1"/>
    <property type="molecule type" value="Genomic_DNA"/>
</dbReference>
<dbReference type="CDD" id="cd06661">
    <property type="entry name" value="GGCT_like"/>
    <property type="match status" value="1"/>
</dbReference>
<dbReference type="Pfam" id="PF13772">
    <property type="entry name" value="AIG2_2"/>
    <property type="match status" value="1"/>
</dbReference>
<name>A0ABP1RTX5_9HEXA</name>
<dbReference type="Proteomes" id="UP001642540">
    <property type="component" value="Unassembled WGS sequence"/>
</dbReference>
<dbReference type="SUPFAM" id="SSF110857">
    <property type="entry name" value="Gamma-glutamyl cyclotransferase-like"/>
    <property type="match status" value="1"/>
</dbReference>
<evidence type="ECO:0000256" key="1">
    <source>
        <dbReference type="ARBA" id="ARBA00012346"/>
    </source>
</evidence>
<accession>A0ABP1RTX5</accession>
<evidence type="ECO:0000256" key="2">
    <source>
        <dbReference type="ARBA" id="ARBA00023239"/>
    </source>
</evidence>
<protein>
    <recommendedName>
        <fullName evidence="1">gamma-glutamylcyclotransferase</fullName>
        <ecNumber evidence="1">4.3.2.9</ecNumber>
    </recommendedName>
</protein>